<comment type="caution">
    <text evidence="1">The sequence shown here is derived from an EMBL/GenBank/DDBJ whole genome shotgun (WGS) entry which is preliminary data.</text>
</comment>
<name>A0A4C1TZ99_EUMVA</name>
<sequence length="92" mass="10813">MLHALSRSSFFLTHVKECKSKGGRRRSPFRLRVPLAARSSRLILHRCYFRTSSHIHPFLALSIRVTPHIRPERSIDSKEMGCEKRIDRKTQE</sequence>
<reference evidence="1 2" key="1">
    <citation type="journal article" date="2019" name="Commun. Biol.">
        <title>The bagworm genome reveals a unique fibroin gene that provides high tensile strength.</title>
        <authorList>
            <person name="Kono N."/>
            <person name="Nakamura H."/>
            <person name="Ohtoshi R."/>
            <person name="Tomita M."/>
            <person name="Numata K."/>
            <person name="Arakawa K."/>
        </authorList>
    </citation>
    <scope>NUCLEOTIDE SEQUENCE [LARGE SCALE GENOMIC DNA]</scope>
</reference>
<organism evidence="1 2">
    <name type="scientific">Eumeta variegata</name>
    <name type="common">Bagworm moth</name>
    <name type="synonym">Eumeta japonica</name>
    <dbReference type="NCBI Taxonomy" id="151549"/>
    <lineage>
        <taxon>Eukaryota</taxon>
        <taxon>Metazoa</taxon>
        <taxon>Ecdysozoa</taxon>
        <taxon>Arthropoda</taxon>
        <taxon>Hexapoda</taxon>
        <taxon>Insecta</taxon>
        <taxon>Pterygota</taxon>
        <taxon>Neoptera</taxon>
        <taxon>Endopterygota</taxon>
        <taxon>Lepidoptera</taxon>
        <taxon>Glossata</taxon>
        <taxon>Ditrysia</taxon>
        <taxon>Tineoidea</taxon>
        <taxon>Psychidae</taxon>
        <taxon>Oiketicinae</taxon>
        <taxon>Eumeta</taxon>
    </lineage>
</organism>
<proteinExistence type="predicted"/>
<dbReference type="EMBL" id="BGZK01000107">
    <property type="protein sequence ID" value="GBP19403.1"/>
    <property type="molecule type" value="Genomic_DNA"/>
</dbReference>
<dbReference type="Proteomes" id="UP000299102">
    <property type="component" value="Unassembled WGS sequence"/>
</dbReference>
<accession>A0A4C1TZ99</accession>
<gene>
    <name evidence="1" type="ORF">EVAR_12445_1</name>
</gene>
<evidence type="ECO:0000313" key="1">
    <source>
        <dbReference type="EMBL" id="GBP19403.1"/>
    </source>
</evidence>
<evidence type="ECO:0000313" key="2">
    <source>
        <dbReference type="Proteomes" id="UP000299102"/>
    </source>
</evidence>
<dbReference type="AlphaFoldDB" id="A0A4C1TZ99"/>
<protein>
    <submittedName>
        <fullName evidence="1">Uncharacterized protein</fullName>
    </submittedName>
</protein>
<keyword evidence="2" id="KW-1185">Reference proteome</keyword>